<reference evidence="2 3" key="1">
    <citation type="submission" date="2022-11" db="EMBL/GenBank/DDBJ databases">
        <title>Minimal conservation of predation-associated metabolite biosynthetic gene clusters underscores biosynthetic potential of Myxococcota including descriptions for ten novel species: Archangium lansinium sp. nov., Myxococcus landrumus sp. nov., Nannocystis bai.</title>
        <authorList>
            <person name="Ahearne A."/>
            <person name="Stevens C."/>
            <person name="Phillips K."/>
        </authorList>
    </citation>
    <scope>NUCLEOTIDE SEQUENCE [LARGE SCALE GENOMIC DNA]</scope>
    <source>
        <strain evidence="2 3">MIWBW</strain>
    </source>
</reference>
<feature type="region of interest" description="Disordered" evidence="1">
    <location>
        <begin position="1"/>
        <end position="35"/>
    </location>
</feature>
<dbReference type="EMBL" id="JAPNKA010000001">
    <property type="protein sequence ID" value="MCY1083236.1"/>
    <property type="molecule type" value="Genomic_DNA"/>
</dbReference>
<dbReference type="Proteomes" id="UP001207654">
    <property type="component" value="Unassembled WGS sequence"/>
</dbReference>
<keyword evidence="3" id="KW-1185">Reference proteome</keyword>
<organism evidence="2 3">
    <name type="scientific">Archangium lansingense</name>
    <dbReference type="NCBI Taxonomy" id="2995310"/>
    <lineage>
        <taxon>Bacteria</taxon>
        <taxon>Pseudomonadati</taxon>
        <taxon>Myxococcota</taxon>
        <taxon>Myxococcia</taxon>
        <taxon>Myxococcales</taxon>
        <taxon>Cystobacterineae</taxon>
        <taxon>Archangiaceae</taxon>
        <taxon>Archangium</taxon>
    </lineage>
</organism>
<evidence type="ECO:0000313" key="2">
    <source>
        <dbReference type="EMBL" id="MCY1083236.1"/>
    </source>
</evidence>
<evidence type="ECO:0000256" key="1">
    <source>
        <dbReference type="SAM" id="MobiDB-lite"/>
    </source>
</evidence>
<protein>
    <submittedName>
        <fullName evidence="2">Uncharacterized protein</fullName>
    </submittedName>
</protein>
<name>A0ABT4ANH6_9BACT</name>
<accession>A0ABT4ANH6</accession>
<gene>
    <name evidence="2" type="ORF">OV287_53260</name>
</gene>
<proteinExistence type="predicted"/>
<dbReference type="RefSeq" id="WP_267541773.1">
    <property type="nucleotide sequence ID" value="NZ_JAPNKA010000001.1"/>
</dbReference>
<evidence type="ECO:0000313" key="3">
    <source>
        <dbReference type="Proteomes" id="UP001207654"/>
    </source>
</evidence>
<feature type="compositionally biased region" description="Basic and acidic residues" evidence="1">
    <location>
        <begin position="26"/>
        <end position="35"/>
    </location>
</feature>
<sequence length="264" mass="28536">MDEEKKSESSWEEAEQVGPYQLHEQVAQDEHSRGELYRATHETSGAPALVLVPSTEDGAAPLTDWQVRCISSGSPGYLAVEVEKSSWVVAPDKYSSEALVCLFEDVRDGVTRMARALPDSNEPRLRWRLGFSLAGAAAVCALAFVLLRPASVSPPPDGSELVVDAAPAPMSQEVPTDNVLPPEGRSLEGIADGGLPALTYPMPRKAYKGQKRPPCTPRVEVEIVGGCWMPHQLKAPCPEELHEYQGQCYSVVVKAPPPPQSLGQ</sequence>
<comment type="caution">
    <text evidence="2">The sequence shown here is derived from an EMBL/GenBank/DDBJ whole genome shotgun (WGS) entry which is preliminary data.</text>
</comment>